<accession>A0A2S9Q7I4</accession>
<keyword evidence="3" id="KW-1185">Reference proteome</keyword>
<evidence type="ECO:0000313" key="2">
    <source>
        <dbReference type="EMBL" id="PRH85305.1"/>
    </source>
</evidence>
<comment type="caution">
    <text evidence="2">The sequence shown here is derived from an EMBL/GenBank/DDBJ whole genome shotgun (WGS) entry which is preliminary data.</text>
</comment>
<dbReference type="OrthoDB" id="9798071at2"/>
<evidence type="ECO:0000313" key="3">
    <source>
        <dbReference type="Proteomes" id="UP000237682"/>
    </source>
</evidence>
<gene>
    <name evidence="2" type="ORF">C5L14_22945</name>
</gene>
<dbReference type="Proteomes" id="UP000237682">
    <property type="component" value="Unassembled WGS sequence"/>
</dbReference>
<evidence type="ECO:0000256" key="1">
    <source>
        <dbReference type="SAM" id="MobiDB-lite"/>
    </source>
</evidence>
<reference evidence="2 3" key="1">
    <citation type="submission" date="2018-02" db="EMBL/GenBank/DDBJ databases">
        <title>Whole genome sequencing of endophytic bacterium.</title>
        <authorList>
            <person name="Eedara R."/>
            <person name="Podile A.R."/>
        </authorList>
    </citation>
    <scope>NUCLEOTIDE SEQUENCE [LARGE SCALE GENOMIC DNA]</scope>
    <source>
        <strain evidence="2 3">RP1T</strain>
    </source>
</reference>
<sequence length="180" mass="20098">MHWTDERVELLKKLWSEGLSASAIATELGGVTRNAVIGKVHRLGLSGRAKAPAPAPQRRIKPTRAPSHPLRTQTSAPVVRGNTALAPQIMPLVAIEERPEPALRPVEEVVIPMSERVTIMELREHMCRWPLGDPGREDFRFCGSRVGPSGPYCTHHASIAYQPVLDRRRERDKERRAARA</sequence>
<name>A0A2S9Q7I4_9HYPH</name>
<dbReference type="Pfam" id="PF07750">
    <property type="entry name" value="GcrA"/>
    <property type="match status" value="1"/>
</dbReference>
<dbReference type="AlphaFoldDB" id="A0A2S9Q7I4"/>
<dbReference type="EMBL" id="PUEJ01000009">
    <property type="protein sequence ID" value="PRH85305.1"/>
    <property type="molecule type" value="Genomic_DNA"/>
</dbReference>
<dbReference type="InterPro" id="IPR011681">
    <property type="entry name" value="GcrA"/>
</dbReference>
<proteinExistence type="predicted"/>
<feature type="region of interest" description="Disordered" evidence="1">
    <location>
        <begin position="47"/>
        <end position="74"/>
    </location>
</feature>
<protein>
    <submittedName>
        <fullName evidence="2">GcrA cell cycle regulator</fullName>
    </submittedName>
</protein>
<dbReference type="RefSeq" id="WP_105864395.1">
    <property type="nucleotide sequence ID" value="NZ_PUEJ01000009.1"/>
</dbReference>
<organism evidence="2 3">
    <name type="scientific">Labrys okinawensis</name>
    <dbReference type="NCBI Taxonomy" id="346911"/>
    <lineage>
        <taxon>Bacteria</taxon>
        <taxon>Pseudomonadati</taxon>
        <taxon>Pseudomonadota</taxon>
        <taxon>Alphaproteobacteria</taxon>
        <taxon>Hyphomicrobiales</taxon>
        <taxon>Xanthobacteraceae</taxon>
        <taxon>Labrys</taxon>
    </lineage>
</organism>
<dbReference type="Gene3D" id="1.10.10.60">
    <property type="entry name" value="Homeodomain-like"/>
    <property type="match status" value="1"/>
</dbReference>